<dbReference type="GO" id="GO:0009986">
    <property type="term" value="C:cell surface"/>
    <property type="evidence" value="ECO:0007669"/>
    <property type="project" value="TreeGrafter"/>
</dbReference>
<keyword evidence="3" id="KW-0326">Glycosidase</keyword>
<keyword evidence="5" id="KW-1185">Reference proteome</keyword>
<dbReference type="PANTHER" id="PTHR31297">
    <property type="entry name" value="GLUCAN ENDO-1,6-BETA-GLUCOSIDASE B"/>
    <property type="match status" value="1"/>
</dbReference>
<dbReference type="GO" id="GO:0046557">
    <property type="term" value="F:glucan endo-1,6-beta-glucosidase activity"/>
    <property type="evidence" value="ECO:0007669"/>
    <property type="project" value="TreeGrafter"/>
</dbReference>
<name>A0A5E8C1E8_9ASCO</name>
<dbReference type="GO" id="GO:0009251">
    <property type="term" value="P:glucan catabolic process"/>
    <property type="evidence" value="ECO:0007669"/>
    <property type="project" value="TreeGrafter"/>
</dbReference>
<dbReference type="Gene3D" id="3.20.20.80">
    <property type="entry name" value="Glycosidases"/>
    <property type="match status" value="1"/>
</dbReference>
<organism evidence="4 5">
    <name type="scientific">Magnusiomyces paraingens</name>
    <dbReference type="NCBI Taxonomy" id="2606893"/>
    <lineage>
        <taxon>Eukaryota</taxon>
        <taxon>Fungi</taxon>
        <taxon>Dikarya</taxon>
        <taxon>Ascomycota</taxon>
        <taxon>Saccharomycotina</taxon>
        <taxon>Dipodascomycetes</taxon>
        <taxon>Dipodascales</taxon>
        <taxon>Dipodascaceae</taxon>
        <taxon>Magnusiomyces</taxon>
    </lineage>
</organism>
<dbReference type="Proteomes" id="UP000398389">
    <property type="component" value="Unassembled WGS sequence"/>
</dbReference>
<dbReference type="InterPro" id="IPR017853">
    <property type="entry name" value="GH"/>
</dbReference>
<dbReference type="FunFam" id="3.20.20.80:FF:000100">
    <property type="entry name" value="Glycoside hydrolase superfamily"/>
    <property type="match status" value="1"/>
</dbReference>
<evidence type="ECO:0008006" key="6">
    <source>
        <dbReference type="Google" id="ProtNLM"/>
    </source>
</evidence>
<dbReference type="RefSeq" id="XP_031855872.1">
    <property type="nucleotide sequence ID" value="XM_031999981.1"/>
</dbReference>
<dbReference type="GeneID" id="43584081"/>
<gene>
    <name evidence="4" type="ORF">SAPINGB_P005267</name>
</gene>
<dbReference type="OrthoDB" id="1887033at2759"/>
<evidence type="ECO:0000256" key="1">
    <source>
        <dbReference type="ARBA" id="ARBA00005641"/>
    </source>
</evidence>
<reference evidence="4 5" key="1">
    <citation type="submission" date="2019-09" db="EMBL/GenBank/DDBJ databases">
        <authorList>
            <person name="Brejova B."/>
        </authorList>
    </citation>
    <scope>NUCLEOTIDE SEQUENCE [LARGE SCALE GENOMIC DNA]</scope>
</reference>
<protein>
    <recommendedName>
        <fullName evidence="6">Glycoside hydrolase family 5 domain-containing protein</fullName>
    </recommendedName>
</protein>
<dbReference type="InterPro" id="IPR050386">
    <property type="entry name" value="Glycosyl_hydrolase_5"/>
</dbReference>
<accession>A0A5E8C1E8</accession>
<evidence type="ECO:0000256" key="3">
    <source>
        <dbReference type="ARBA" id="ARBA00023295"/>
    </source>
</evidence>
<dbReference type="AlphaFoldDB" id="A0A5E8C1E8"/>
<evidence type="ECO:0000313" key="4">
    <source>
        <dbReference type="EMBL" id="VVT56780.1"/>
    </source>
</evidence>
<dbReference type="EMBL" id="CABVLU010000004">
    <property type="protein sequence ID" value="VVT56780.1"/>
    <property type="molecule type" value="Genomic_DNA"/>
</dbReference>
<comment type="similarity">
    <text evidence="1">Belongs to the glycosyl hydrolase 5 (cellulase A) family.</text>
</comment>
<evidence type="ECO:0000256" key="2">
    <source>
        <dbReference type="ARBA" id="ARBA00022801"/>
    </source>
</evidence>
<dbReference type="GO" id="GO:0005737">
    <property type="term" value="C:cytoplasm"/>
    <property type="evidence" value="ECO:0007669"/>
    <property type="project" value="UniProtKB-ARBA"/>
</dbReference>
<sequence length="518" mass="58742">MGFGSFIKNQFYSTDLISAQEPVGANQPPTRRQIYVNRLNKGVNLGGMFVLEKWIAPHMFPEGEDNGKTAEFDAIQAALKKFSGDANKVREMWETHWSTWISDDDWAWLASVGVTSVRLPIGYWNVDACSFIGSTDFDGLDQIYHNSWDFIQKYVLEKAIAHNIGVLIDVHAVPGGANSADHSGISTAQGALWESNKCQVKTLRVLQYLAEAVKAYENVVGIQVLNEAPFADDWETQRSFYLKALHVVREINTEIPVIISDGWDLPSWIDWVKKCDSDAGTPVGLILDEHVYRTFSDKDRNTAPRQLIDEIEKALPNSCAQDVDVQVGEFSCVMDGHSWELNNSGTSREDLVHEFGNRQCALFNQKAAAYYFWTYKFRYGSGGEWGFREMQEKGCLSTGFASNKFPSDRAPDDNYYAEQYHHAAQQAIGNHTNYWNSQDGNRDWQHWRFEDGFRVGWLDAQEFDKFNHSEIGRRAAWKAARTDQHAAEKGGSDLLWVFGQAFDQGVASFLEARNRAFN</sequence>
<keyword evidence="2" id="KW-0378">Hydrolase</keyword>
<dbReference type="PANTHER" id="PTHR31297:SF43">
    <property type="entry name" value="GLUCAN 1,3-BETA-GLUCOSIDASE 3"/>
    <property type="match status" value="1"/>
</dbReference>
<proteinExistence type="inferred from homology"/>
<dbReference type="GO" id="GO:0005576">
    <property type="term" value="C:extracellular region"/>
    <property type="evidence" value="ECO:0007669"/>
    <property type="project" value="TreeGrafter"/>
</dbReference>
<evidence type="ECO:0000313" key="5">
    <source>
        <dbReference type="Proteomes" id="UP000398389"/>
    </source>
</evidence>
<dbReference type="SUPFAM" id="SSF51445">
    <property type="entry name" value="(Trans)glycosidases"/>
    <property type="match status" value="1"/>
</dbReference>